<keyword evidence="5 6" id="KW-0472">Membrane</keyword>
<evidence type="ECO:0000256" key="3">
    <source>
        <dbReference type="ARBA" id="ARBA00022692"/>
    </source>
</evidence>
<evidence type="ECO:0000256" key="2">
    <source>
        <dbReference type="ARBA" id="ARBA00009853"/>
    </source>
</evidence>
<sequence length="303" mass="33008">MPGKPERPDQHATLGIALRVLAVFTLSLMMATVKIGHEYGIDNMEMIFWRFAFALPVTAIWIGLGGGFARIRTRRPMAHVWRAAVGLSSMYFVYWSVSLLPLAEATTLGFAAPFFATSLSALFLAERVGIYRWSAIAVGFVGVLIVTQPFSGHLPLMGVAVGLAAALGVGCVSVTIRSISRTETSEAIVLWFAVIAIVPLGMMQPFVMQSHDSWGWILLLLVGLFGGLGQIFITASLRLAPISVVMPFDYSQLLWAVMLGWLIWGDIPPAATWIGAAIITATGIYTLYREQKRMRMESRAAAA</sequence>
<dbReference type="GO" id="GO:0016020">
    <property type="term" value="C:membrane"/>
    <property type="evidence" value="ECO:0007669"/>
    <property type="project" value="UniProtKB-SubCell"/>
</dbReference>
<name>A0A842HVA9_9SPHN</name>
<keyword evidence="4 6" id="KW-1133">Transmembrane helix</keyword>
<feature type="transmembrane region" description="Helical" evidence="6">
    <location>
        <begin position="130"/>
        <end position="150"/>
    </location>
</feature>
<feature type="domain" description="EamA" evidence="7">
    <location>
        <begin position="157"/>
        <end position="281"/>
    </location>
</feature>
<accession>A0A842HVA9</accession>
<evidence type="ECO:0000256" key="1">
    <source>
        <dbReference type="ARBA" id="ARBA00004141"/>
    </source>
</evidence>
<feature type="transmembrane region" description="Helical" evidence="6">
    <location>
        <begin position="47"/>
        <end position="68"/>
    </location>
</feature>
<feature type="transmembrane region" description="Helical" evidence="6">
    <location>
        <begin position="245"/>
        <end position="264"/>
    </location>
</feature>
<evidence type="ECO:0000313" key="9">
    <source>
        <dbReference type="Proteomes" id="UP000564378"/>
    </source>
</evidence>
<evidence type="ECO:0000259" key="7">
    <source>
        <dbReference type="Pfam" id="PF00892"/>
    </source>
</evidence>
<reference evidence="8 9" key="1">
    <citation type="submission" date="2020-08" db="EMBL/GenBank/DDBJ databases">
        <title>Draft genome sequence of Parasphingopyxis sp. GrpM-11.</title>
        <authorList>
            <person name="Oh J."/>
            <person name="Roh D.-H."/>
        </authorList>
    </citation>
    <scope>NUCLEOTIDE SEQUENCE [LARGE SCALE GENOMIC DNA]</scope>
    <source>
        <strain evidence="8 9">GrpM-11</strain>
    </source>
</reference>
<feature type="transmembrane region" description="Helical" evidence="6">
    <location>
        <begin position="12"/>
        <end position="35"/>
    </location>
</feature>
<evidence type="ECO:0000313" key="8">
    <source>
        <dbReference type="EMBL" id="MBC2777948.1"/>
    </source>
</evidence>
<comment type="caution">
    <text evidence="8">The sequence shown here is derived from an EMBL/GenBank/DDBJ whole genome shotgun (WGS) entry which is preliminary data.</text>
</comment>
<protein>
    <submittedName>
        <fullName evidence="8">DMT family transporter</fullName>
    </submittedName>
</protein>
<feature type="transmembrane region" description="Helical" evidence="6">
    <location>
        <begin position="156"/>
        <end position="176"/>
    </location>
</feature>
<comment type="subcellular location">
    <subcellularLocation>
        <location evidence="1">Membrane</location>
        <topology evidence="1">Multi-pass membrane protein</topology>
    </subcellularLocation>
</comment>
<dbReference type="Proteomes" id="UP000564378">
    <property type="component" value="Unassembled WGS sequence"/>
</dbReference>
<dbReference type="AlphaFoldDB" id="A0A842HVA9"/>
<dbReference type="Pfam" id="PF00892">
    <property type="entry name" value="EamA"/>
    <property type="match status" value="2"/>
</dbReference>
<dbReference type="RefSeq" id="WP_185801245.1">
    <property type="nucleotide sequence ID" value="NZ_JACJVJ010000002.1"/>
</dbReference>
<feature type="transmembrane region" description="Helical" evidence="6">
    <location>
        <begin position="213"/>
        <end position="233"/>
    </location>
</feature>
<feature type="transmembrane region" description="Helical" evidence="6">
    <location>
        <begin position="188"/>
        <end position="207"/>
    </location>
</feature>
<dbReference type="SUPFAM" id="SSF103481">
    <property type="entry name" value="Multidrug resistance efflux transporter EmrE"/>
    <property type="match status" value="2"/>
</dbReference>
<feature type="transmembrane region" description="Helical" evidence="6">
    <location>
        <begin position="270"/>
        <end position="288"/>
    </location>
</feature>
<dbReference type="InterPro" id="IPR037185">
    <property type="entry name" value="EmrE-like"/>
</dbReference>
<feature type="transmembrane region" description="Helical" evidence="6">
    <location>
        <begin position="108"/>
        <end position="125"/>
    </location>
</feature>
<evidence type="ECO:0000256" key="4">
    <source>
        <dbReference type="ARBA" id="ARBA00022989"/>
    </source>
</evidence>
<keyword evidence="3 6" id="KW-0812">Transmembrane</keyword>
<organism evidence="8 9">
    <name type="scientific">Parasphingopyxis marina</name>
    <dbReference type="NCBI Taxonomy" id="2761622"/>
    <lineage>
        <taxon>Bacteria</taxon>
        <taxon>Pseudomonadati</taxon>
        <taxon>Pseudomonadota</taxon>
        <taxon>Alphaproteobacteria</taxon>
        <taxon>Sphingomonadales</taxon>
        <taxon>Sphingomonadaceae</taxon>
        <taxon>Parasphingopyxis</taxon>
    </lineage>
</organism>
<evidence type="ECO:0000256" key="5">
    <source>
        <dbReference type="ARBA" id="ARBA00023136"/>
    </source>
</evidence>
<dbReference type="InterPro" id="IPR000620">
    <property type="entry name" value="EamA_dom"/>
</dbReference>
<feature type="transmembrane region" description="Helical" evidence="6">
    <location>
        <begin position="80"/>
        <end position="102"/>
    </location>
</feature>
<evidence type="ECO:0000256" key="6">
    <source>
        <dbReference type="SAM" id="Phobius"/>
    </source>
</evidence>
<feature type="domain" description="EamA" evidence="7">
    <location>
        <begin position="14"/>
        <end position="147"/>
    </location>
</feature>
<proteinExistence type="inferred from homology"/>
<dbReference type="EMBL" id="JACJVJ010000002">
    <property type="protein sequence ID" value="MBC2777948.1"/>
    <property type="molecule type" value="Genomic_DNA"/>
</dbReference>
<dbReference type="PANTHER" id="PTHR22911:SF6">
    <property type="entry name" value="SOLUTE CARRIER FAMILY 35 MEMBER G1"/>
    <property type="match status" value="1"/>
</dbReference>
<dbReference type="PANTHER" id="PTHR22911">
    <property type="entry name" value="ACYL-MALONYL CONDENSING ENZYME-RELATED"/>
    <property type="match status" value="1"/>
</dbReference>
<keyword evidence="9" id="KW-1185">Reference proteome</keyword>
<comment type="similarity">
    <text evidence="2">Belongs to the drug/metabolite transporter (DMT) superfamily. 10 TMS drug/metabolite exporter (DME) (TC 2.A.7.3) family.</text>
</comment>
<gene>
    <name evidence="8" type="ORF">H6P80_09970</name>
</gene>